<comment type="caution">
    <text evidence="1">The sequence shown here is derived from an EMBL/GenBank/DDBJ whole genome shotgun (WGS) entry which is preliminary data.</text>
</comment>
<gene>
    <name evidence="1" type="ORF">CABS02_13991</name>
</gene>
<accession>A0A9Q0AXX1</accession>
<protein>
    <submittedName>
        <fullName evidence="1">Uncharacterized protein</fullName>
    </submittedName>
</protein>
<dbReference type="Proteomes" id="UP001056436">
    <property type="component" value="Unassembled WGS sequence"/>
</dbReference>
<evidence type="ECO:0000313" key="1">
    <source>
        <dbReference type="EMBL" id="KAI3531977.1"/>
    </source>
</evidence>
<evidence type="ECO:0000313" key="2">
    <source>
        <dbReference type="Proteomes" id="UP001056436"/>
    </source>
</evidence>
<reference evidence="1" key="1">
    <citation type="submission" date="2019-01" db="EMBL/GenBank/DDBJ databases">
        <title>Colletotrichum abscissum LGMF1257.</title>
        <authorList>
            <person name="Baroncelli R."/>
        </authorList>
    </citation>
    <scope>NUCLEOTIDE SEQUENCE</scope>
    <source>
        <strain evidence="1">Ca142</strain>
    </source>
</reference>
<name>A0A9Q0AXX1_9PEZI</name>
<proteinExistence type="predicted"/>
<dbReference type="AlphaFoldDB" id="A0A9Q0AXX1"/>
<dbReference type="EMBL" id="SDAQ01000176">
    <property type="protein sequence ID" value="KAI3531977.1"/>
    <property type="molecule type" value="Genomic_DNA"/>
</dbReference>
<keyword evidence="2" id="KW-1185">Reference proteome</keyword>
<sequence length="72" mass="7984">MTNPKRLGRDVQNTRSFSLGQRIADALGDNGDGEITTSYLARSEICIAEHSYWKSPQAEPPTGNHIEDKLPK</sequence>
<organism evidence="1 2">
    <name type="scientific">Colletotrichum abscissum</name>
    <dbReference type="NCBI Taxonomy" id="1671311"/>
    <lineage>
        <taxon>Eukaryota</taxon>
        <taxon>Fungi</taxon>
        <taxon>Dikarya</taxon>
        <taxon>Ascomycota</taxon>
        <taxon>Pezizomycotina</taxon>
        <taxon>Sordariomycetes</taxon>
        <taxon>Hypocreomycetidae</taxon>
        <taxon>Glomerellales</taxon>
        <taxon>Glomerellaceae</taxon>
        <taxon>Colletotrichum</taxon>
        <taxon>Colletotrichum acutatum species complex</taxon>
    </lineage>
</organism>